<gene>
    <name evidence="22" type="primary">hisF</name>
    <name evidence="19" type="synonym">hisI</name>
    <name evidence="19" type="synonym">hisIE</name>
    <name evidence="22" type="ORF">EJN90_08735</name>
</gene>
<keyword evidence="19" id="KW-0963">Cytoplasm</keyword>
<keyword evidence="15 22" id="KW-0456">Lyase</keyword>
<comment type="function">
    <text evidence="17">IGPS catalyzes the conversion of PRFAR and glutamine to IGP, AICAR and glutamate. The HisF subunit catalyzes the cyclization activity that produces IGP and AICAR from PRFAR using the ammonia provided by the HisH subunit.</text>
</comment>
<dbReference type="FunFam" id="3.10.20.810:FF:000001">
    <property type="entry name" value="Histidine biosynthesis bifunctional protein HisIE"/>
    <property type="match status" value="1"/>
</dbReference>
<dbReference type="RefSeq" id="WP_126110390.1">
    <property type="nucleotide sequence ID" value="NZ_CP034465.1"/>
</dbReference>
<dbReference type="OrthoDB" id="9781903at2"/>
<evidence type="ECO:0000256" key="4">
    <source>
        <dbReference type="ARBA" id="ARBA00005169"/>
    </source>
</evidence>
<dbReference type="EMBL" id="CP034465">
    <property type="protein sequence ID" value="AZP04713.1"/>
    <property type="molecule type" value="Genomic_DNA"/>
</dbReference>
<dbReference type="SUPFAM" id="SSF141734">
    <property type="entry name" value="HisI-like"/>
    <property type="match status" value="1"/>
</dbReference>
<dbReference type="Gene3D" id="3.20.20.70">
    <property type="entry name" value="Aldolase class I"/>
    <property type="match status" value="1"/>
</dbReference>
<dbReference type="PANTHER" id="PTHR21235">
    <property type="entry name" value="IMIDAZOLE GLYCEROL PHOSPHATE SYNTHASE SUBUNIT HISF/H IGP SYNTHASE SUBUNIT HISF/H"/>
    <property type="match status" value="1"/>
</dbReference>
<evidence type="ECO:0000256" key="14">
    <source>
        <dbReference type="ARBA" id="ARBA00023102"/>
    </source>
</evidence>
<keyword evidence="16 19" id="KW-0511">Multifunctional enzyme</keyword>
<dbReference type="SUPFAM" id="SSF101386">
    <property type="entry name" value="all-alpha NTP pyrophosphatases"/>
    <property type="match status" value="1"/>
</dbReference>
<dbReference type="NCBIfam" id="TIGR00735">
    <property type="entry name" value="hisF"/>
    <property type="match status" value="1"/>
</dbReference>
<organism evidence="22 23">
    <name type="scientific">Jeotgalibaca ciconiae</name>
    <dbReference type="NCBI Taxonomy" id="2496265"/>
    <lineage>
        <taxon>Bacteria</taxon>
        <taxon>Bacillati</taxon>
        <taxon>Bacillota</taxon>
        <taxon>Bacilli</taxon>
        <taxon>Lactobacillales</taxon>
        <taxon>Carnobacteriaceae</taxon>
        <taxon>Jeotgalibaca</taxon>
    </lineage>
</organism>
<comment type="subunit">
    <text evidence="9">Heterodimer of HisH and HisF.</text>
</comment>
<evidence type="ECO:0000256" key="2">
    <source>
        <dbReference type="ARBA" id="ARBA00001460"/>
    </source>
</evidence>
<dbReference type="InterPro" id="IPR050064">
    <property type="entry name" value="IGPS_HisA/HisF"/>
</dbReference>
<dbReference type="GO" id="GO:0004636">
    <property type="term" value="F:phosphoribosyl-ATP diphosphatase activity"/>
    <property type="evidence" value="ECO:0007669"/>
    <property type="project" value="UniProtKB-UniRule"/>
</dbReference>
<dbReference type="InterPro" id="IPR008179">
    <property type="entry name" value="HisE"/>
</dbReference>
<feature type="region of interest" description="Phosphoribosyl-AMP cyclohydrolase" evidence="19">
    <location>
        <begin position="1"/>
        <end position="358"/>
    </location>
</feature>
<dbReference type="KEGG" id="jeh:EJN90_08735"/>
<evidence type="ECO:0000256" key="3">
    <source>
        <dbReference type="ARBA" id="ARBA00005091"/>
    </source>
</evidence>
<dbReference type="InterPro" id="IPR021130">
    <property type="entry name" value="PRib-ATP_PPHydrolase-like"/>
</dbReference>
<dbReference type="EC" id="3.5.4.19" evidence="19"/>
<keyword evidence="11 19" id="KW-0547">Nucleotide-binding</keyword>
<evidence type="ECO:0000256" key="18">
    <source>
        <dbReference type="ARBA" id="ARBA00047838"/>
    </source>
</evidence>
<evidence type="ECO:0000256" key="12">
    <source>
        <dbReference type="ARBA" id="ARBA00022801"/>
    </source>
</evidence>
<dbReference type="Gene3D" id="3.10.20.810">
    <property type="entry name" value="Phosphoribosyl-AMP cyclohydrolase"/>
    <property type="match status" value="1"/>
</dbReference>
<dbReference type="InterPro" id="IPR038019">
    <property type="entry name" value="PRib_AMP_CycHydrolase_sf"/>
</dbReference>
<proteinExistence type="inferred from homology"/>
<dbReference type="GO" id="GO:0000105">
    <property type="term" value="P:L-histidine biosynthetic process"/>
    <property type="evidence" value="ECO:0007669"/>
    <property type="project" value="UniProtKB-UniRule"/>
</dbReference>
<evidence type="ECO:0000256" key="19">
    <source>
        <dbReference type="HAMAP-Rule" id="MF_01019"/>
    </source>
</evidence>
<dbReference type="InterPro" id="IPR004651">
    <property type="entry name" value="HisF"/>
</dbReference>
<feature type="region of interest" description="Phosphoribosyl-ATP pyrophosphohydrolase" evidence="19">
    <location>
        <begin position="359"/>
        <end position="461"/>
    </location>
</feature>
<keyword evidence="14 19" id="KW-0368">Histidine biosynthesis</keyword>
<name>A0A3Q9BMU6_9LACT</name>
<comment type="pathway">
    <text evidence="3">Amino-acid biosynthesis; L-histidine biosynthesis; L-histidine from 5-phospho-alpha-D-ribose 1-diphosphate: step 5/9.</text>
</comment>
<evidence type="ECO:0000256" key="17">
    <source>
        <dbReference type="ARBA" id="ARBA00025475"/>
    </source>
</evidence>
<comment type="similarity">
    <text evidence="6 19">In the C-terminal section; belongs to the PRA-PH family.</text>
</comment>
<dbReference type="GO" id="GO:0000107">
    <property type="term" value="F:imidazoleglycerol-phosphate synthase activity"/>
    <property type="evidence" value="ECO:0007669"/>
    <property type="project" value="InterPro"/>
</dbReference>
<evidence type="ECO:0000256" key="10">
    <source>
        <dbReference type="ARBA" id="ARBA00022605"/>
    </source>
</evidence>
<evidence type="ECO:0000256" key="7">
    <source>
        <dbReference type="ARBA" id="ARBA00008299"/>
    </source>
</evidence>
<dbReference type="InterPro" id="IPR002496">
    <property type="entry name" value="PRib_AMP_CycHydrolase_dom"/>
</dbReference>
<evidence type="ECO:0000256" key="16">
    <source>
        <dbReference type="ARBA" id="ARBA00023268"/>
    </source>
</evidence>
<dbReference type="InterPro" id="IPR013785">
    <property type="entry name" value="Aldolase_TIM"/>
</dbReference>
<evidence type="ECO:0000256" key="6">
    <source>
        <dbReference type="ARBA" id="ARBA00007731"/>
    </source>
</evidence>
<comment type="pathway">
    <text evidence="4 19">Amino-acid biosynthesis; L-histidine biosynthesis; L-histidine from 5-phospho-alpha-D-ribose 1-diphosphate: step 3/9.</text>
</comment>
<comment type="catalytic activity">
    <reaction evidence="2 19">
        <text>1-(5-phospho-beta-D-ribosyl)-ATP + H2O = 1-(5-phospho-beta-D-ribosyl)-5'-AMP + diphosphate + H(+)</text>
        <dbReference type="Rhea" id="RHEA:22828"/>
        <dbReference type="ChEBI" id="CHEBI:15377"/>
        <dbReference type="ChEBI" id="CHEBI:15378"/>
        <dbReference type="ChEBI" id="CHEBI:33019"/>
        <dbReference type="ChEBI" id="CHEBI:59457"/>
        <dbReference type="ChEBI" id="CHEBI:73183"/>
        <dbReference type="EC" id="3.6.1.31"/>
    </reaction>
</comment>
<comment type="catalytic activity">
    <reaction evidence="1 19">
        <text>1-(5-phospho-beta-D-ribosyl)-5'-AMP + H2O = 1-(5-phospho-beta-D-ribosyl)-5-[(5-phospho-beta-D-ribosylamino)methylideneamino]imidazole-4-carboxamide</text>
        <dbReference type="Rhea" id="RHEA:20049"/>
        <dbReference type="ChEBI" id="CHEBI:15377"/>
        <dbReference type="ChEBI" id="CHEBI:58435"/>
        <dbReference type="ChEBI" id="CHEBI:59457"/>
        <dbReference type="EC" id="3.5.4.19"/>
    </reaction>
</comment>
<comment type="pathway">
    <text evidence="5 19">Amino-acid biosynthesis; L-histidine biosynthesis; L-histidine from 5-phospho-alpha-D-ribose 1-diphosphate: step 2/9.</text>
</comment>
<dbReference type="GO" id="GO:0005524">
    <property type="term" value="F:ATP binding"/>
    <property type="evidence" value="ECO:0007669"/>
    <property type="project" value="UniProtKB-KW"/>
</dbReference>
<reference evidence="23" key="1">
    <citation type="submission" date="2018-12" db="EMBL/GenBank/DDBJ databases">
        <title>Complete genome sequencing of Jeotgalibaca sp. H21T32.</title>
        <authorList>
            <person name="Bae J.-W."/>
            <person name="Lee S.-Y."/>
        </authorList>
    </citation>
    <scope>NUCLEOTIDE SEQUENCE [LARGE SCALE GENOMIC DNA]</scope>
    <source>
        <strain evidence="23">H21T32</strain>
    </source>
</reference>
<dbReference type="InterPro" id="IPR011060">
    <property type="entry name" value="RibuloseP-bd_barrel"/>
</dbReference>
<dbReference type="NCBIfam" id="NF002747">
    <property type="entry name" value="PRK02759.1"/>
    <property type="match status" value="1"/>
</dbReference>
<evidence type="ECO:0000313" key="22">
    <source>
        <dbReference type="EMBL" id="AZP04713.1"/>
    </source>
</evidence>
<comment type="similarity">
    <text evidence="7 19">In the N-terminal section; belongs to the PRA-CH family.</text>
</comment>
<dbReference type="Pfam" id="PF01503">
    <property type="entry name" value="PRA-PH"/>
    <property type="match status" value="1"/>
</dbReference>
<feature type="domain" description="Phosphoribosyl-AMP cyclohydrolase" evidence="21">
    <location>
        <begin position="280"/>
        <end position="353"/>
    </location>
</feature>
<evidence type="ECO:0000313" key="23">
    <source>
        <dbReference type="Proteomes" id="UP000273326"/>
    </source>
</evidence>
<evidence type="ECO:0000256" key="20">
    <source>
        <dbReference type="RuleBase" id="RU003657"/>
    </source>
</evidence>
<comment type="subcellular location">
    <subcellularLocation>
        <location evidence="19">Cytoplasm</location>
    </subcellularLocation>
</comment>
<accession>A0A3Q9BMU6</accession>
<dbReference type="HAMAP" id="MF_01019">
    <property type="entry name" value="HisIE"/>
    <property type="match status" value="1"/>
</dbReference>
<evidence type="ECO:0000256" key="9">
    <source>
        <dbReference type="ARBA" id="ARBA00011152"/>
    </source>
</evidence>
<dbReference type="GO" id="GO:0004635">
    <property type="term" value="F:phosphoribosyl-AMP cyclohydrolase activity"/>
    <property type="evidence" value="ECO:0007669"/>
    <property type="project" value="UniProtKB-UniRule"/>
</dbReference>
<dbReference type="EC" id="3.6.1.31" evidence="19"/>
<evidence type="ECO:0000259" key="21">
    <source>
        <dbReference type="Pfam" id="PF01502"/>
    </source>
</evidence>
<dbReference type="GO" id="GO:0016829">
    <property type="term" value="F:lyase activity"/>
    <property type="evidence" value="ECO:0007669"/>
    <property type="project" value="UniProtKB-KW"/>
</dbReference>
<dbReference type="CDD" id="cd11534">
    <property type="entry name" value="NTP-PPase_HisIE_like"/>
    <property type="match status" value="1"/>
</dbReference>
<sequence length="461" mass="51471">MSVKSIIPCLDVKDSRVVKGVNFVDLKDIGNPVELAKFYDQAGADELVFLDISKTQDGHELMLDVIKETVQAISIPLTVGGGIQTLEDIDAILNAGASKISIGTAAIKNPNFVSAATEKYGSNKIVAAIDIQYDEELADFYVYSHGGTKRTEWKAFDWLLECEKLGVGELLITNKDRDGVQNGFDIEFLKKASQMVDIPIVASGGAGTIEDFIELFEETSVTAGLAASIFHNGTVQIADLKAKLKEAAIPLVPEQKPDFAKGNGLVSVILQDYNTKQVLMNGFMDQEAYQLTIQENIVWFYSRTKKRLWKKGETSKHYQYVERMSLDCDKDALLIEVTPAGPTCHLGRQSCFEQEFFNLETLFQTVQDKIAHPKEGSYTKYLVEEGIDKILKKCGEEMTETIIAAKNQDTNELVDEASDLLYHLFVLLAYQGVSLEDVKNQLAKRHGKKQVYRVRKEIDKW</sequence>
<dbReference type="CDD" id="cd04731">
    <property type="entry name" value="HisF"/>
    <property type="match status" value="1"/>
</dbReference>
<dbReference type="AlphaFoldDB" id="A0A3Q9BMU6"/>
<keyword evidence="13 19" id="KW-0067">ATP-binding</keyword>
<dbReference type="PANTHER" id="PTHR21235:SF2">
    <property type="entry name" value="IMIDAZOLE GLYCEROL PHOSPHATE SYNTHASE HISHF"/>
    <property type="match status" value="1"/>
</dbReference>
<dbReference type="NCBIfam" id="NF000768">
    <property type="entry name" value="PRK00051.1"/>
    <property type="match status" value="1"/>
</dbReference>
<dbReference type="Pfam" id="PF01502">
    <property type="entry name" value="PRA-CH"/>
    <property type="match status" value="1"/>
</dbReference>
<evidence type="ECO:0000256" key="15">
    <source>
        <dbReference type="ARBA" id="ARBA00023239"/>
    </source>
</evidence>
<keyword evidence="23" id="KW-1185">Reference proteome</keyword>
<dbReference type="GO" id="GO:0005737">
    <property type="term" value="C:cytoplasm"/>
    <property type="evidence" value="ECO:0007669"/>
    <property type="project" value="UniProtKB-SubCell"/>
</dbReference>
<evidence type="ECO:0000256" key="11">
    <source>
        <dbReference type="ARBA" id="ARBA00022741"/>
    </source>
</evidence>
<evidence type="ECO:0000256" key="13">
    <source>
        <dbReference type="ARBA" id="ARBA00022840"/>
    </source>
</evidence>
<evidence type="ECO:0000256" key="1">
    <source>
        <dbReference type="ARBA" id="ARBA00000024"/>
    </source>
</evidence>
<keyword evidence="10 19" id="KW-0028">Amino-acid biosynthesis</keyword>
<dbReference type="Proteomes" id="UP000273326">
    <property type="component" value="Chromosome"/>
</dbReference>
<evidence type="ECO:0000256" key="5">
    <source>
        <dbReference type="ARBA" id="ARBA00005204"/>
    </source>
</evidence>
<dbReference type="InterPro" id="IPR006062">
    <property type="entry name" value="His_biosynth"/>
</dbReference>
<comment type="catalytic activity">
    <reaction evidence="18">
        <text>5-[(5-phospho-1-deoxy-D-ribulos-1-ylimino)methylamino]-1-(5-phospho-beta-D-ribosyl)imidazole-4-carboxamide + L-glutamine = D-erythro-1-(imidazol-4-yl)glycerol 3-phosphate + 5-amino-1-(5-phospho-beta-D-ribosyl)imidazole-4-carboxamide + L-glutamate + H(+)</text>
        <dbReference type="Rhea" id="RHEA:24793"/>
        <dbReference type="ChEBI" id="CHEBI:15378"/>
        <dbReference type="ChEBI" id="CHEBI:29985"/>
        <dbReference type="ChEBI" id="CHEBI:58278"/>
        <dbReference type="ChEBI" id="CHEBI:58359"/>
        <dbReference type="ChEBI" id="CHEBI:58475"/>
        <dbReference type="ChEBI" id="CHEBI:58525"/>
        <dbReference type="EC" id="4.3.2.10"/>
    </reaction>
</comment>
<dbReference type="SUPFAM" id="SSF51366">
    <property type="entry name" value="Ribulose-phoshate binding barrel"/>
    <property type="match status" value="1"/>
</dbReference>
<evidence type="ECO:0000256" key="8">
    <source>
        <dbReference type="ARBA" id="ARBA00009667"/>
    </source>
</evidence>
<dbReference type="Pfam" id="PF00977">
    <property type="entry name" value="His_biosynth"/>
    <property type="match status" value="1"/>
</dbReference>
<comment type="similarity">
    <text evidence="8 20">Belongs to the HisA/HisF family.</text>
</comment>
<protein>
    <recommendedName>
        <fullName evidence="19">Histidine biosynthesis bifunctional protein HisIE</fullName>
    </recommendedName>
    <domain>
        <recommendedName>
            <fullName evidence="19">Phosphoribosyl-AMP cyclohydrolase</fullName>
            <shortName evidence="19">PRA-CH</shortName>
            <ecNumber evidence="19">3.5.4.19</ecNumber>
        </recommendedName>
    </domain>
    <domain>
        <recommendedName>
            <fullName evidence="19">Phosphoribosyl-ATP pyrophosphatase</fullName>
            <shortName evidence="19">PRA-PH</shortName>
            <ecNumber evidence="19">3.6.1.31</ecNumber>
        </recommendedName>
    </domain>
</protein>
<dbReference type="InterPro" id="IPR023019">
    <property type="entry name" value="His_synth_HisIE"/>
</dbReference>
<dbReference type="Gene3D" id="1.10.287.1080">
    <property type="entry name" value="MazG-like"/>
    <property type="match status" value="1"/>
</dbReference>
<keyword evidence="12 19" id="KW-0378">Hydrolase</keyword>
<dbReference type="UniPathway" id="UPA00031">
    <property type="reaction ID" value="UER00007"/>
</dbReference>
<dbReference type="HAMAP" id="MF_01020">
    <property type="entry name" value="HisE"/>
    <property type="match status" value="1"/>
</dbReference>
<dbReference type="NCBIfam" id="TIGR03188">
    <property type="entry name" value="histidine_hisI"/>
    <property type="match status" value="1"/>
</dbReference>